<reference evidence="2" key="1">
    <citation type="submission" date="2022-10" db="EMBL/GenBank/DDBJ databases">
        <title>Puccinia triticina Genome sequencing and assembly.</title>
        <authorList>
            <person name="Li C."/>
        </authorList>
    </citation>
    <scope>NUCLEOTIDE SEQUENCE</scope>
    <source>
        <strain evidence="2">Pt15</strain>
    </source>
</reference>
<feature type="compositionally biased region" description="Low complexity" evidence="1">
    <location>
        <begin position="280"/>
        <end position="294"/>
    </location>
</feature>
<sequence length="342" mass="37528">MDGLGWPVDCPGPAGAQRPAAPLHSRSRTAGNQPHLPTMADYSPLSRYSTHRTVHFSPSTTTNTPSQKTAQKNQAENHQQWIQDLVETTHDQRTSFNHFPKPSTSSYFSSSTPLSSSVYNRPSPSVTSTPRKTPAPSSRVPISLNPTLATTGLILGQKSILDRIRVNLLSLIVVWILTSTRIYNQCIQTVGARLPFLSVPLQVTEWLLLVLLCWNLLEGYYRLKTQTPVTHVDLPLTPQQKRGGAVQVLHKNPLSVSLGHGDDPGRRSAHSPLLTRHSLLSSSLRSSPSSGSTRRATDKDEDSYARTSSGFRNVSNQLSLQKLLDENLFPSSTNSTHTPSSS</sequence>
<evidence type="ECO:0008006" key="4">
    <source>
        <dbReference type="Google" id="ProtNLM"/>
    </source>
</evidence>
<feature type="compositionally biased region" description="Polar residues" evidence="1">
    <location>
        <begin position="56"/>
        <end position="77"/>
    </location>
</feature>
<dbReference type="EMBL" id="CP110426">
    <property type="protein sequence ID" value="WAQ86060.1"/>
    <property type="molecule type" value="Genomic_DNA"/>
</dbReference>
<keyword evidence="3" id="KW-1185">Reference proteome</keyword>
<feature type="region of interest" description="Disordered" evidence="1">
    <location>
        <begin position="280"/>
        <end position="310"/>
    </location>
</feature>
<feature type="compositionally biased region" description="Low complexity" evidence="1">
    <location>
        <begin position="102"/>
        <end position="117"/>
    </location>
</feature>
<evidence type="ECO:0000313" key="2">
    <source>
        <dbReference type="EMBL" id="WAQ86060.1"/>
    </source>
</evidence>
<organism evidence="2 3">
    <name type="scientific">Puccinia triticina</name>
    <dbReference type="NCBI Taxonomy" id="208348"/>
    <lineage>
        <taxon>Eukaryota</taxon>
        <taxon>Fungi</taxon>
        <taxon>Dikarya</taxon>
        <taxon>Basidiomycota</taxon>
        <taxon>Pucciniomycotina</taxon>
        <taxon>Pucciniomycetes</taxon>
        <taxon>Pucciniales</taxon>
        <taxon>Pucciniaceae</taxon>
        <taxon>Puccinia</taxon>
    </lineage>
</organism>
<feature type="compositionally biased region" description="Low complexity" evidence="1">
    <location>
        <begin position="11"/>
        <end position="22"/>
    </location>
</feature>
<feature type="region of interest" description="Disordered" evidence="1">
    <location>
        <begin position="1"/>
        <end position="77"/>
    </location>
</feature>
<feature type="compositionally biased region" description="Basic and acidic residues" evidence="1">
    <location>
        <begin position="295"/>
        <end position="304"/>
    </location>
</feature>
<gene>
    <name evidence="2" type="ORF">PtA15_6A690</name>
</gene>
<dbReference type="Proteomes" id="UP001164743">
    <property type="component" value="Chromosome 6A"/>
</dbReference>
<evidence type="ECO:0000256" key="1">
    <source>
        <dbReference type="SAM" id="MobiDB-lite"/>
    </source>
</evidence>
<dbReference type="GeneID" id="77811317"/>
<protein>
    <recommendedName>
        <fullName evidence="4">DUF1746 domain-containing protein</fullName>
    </recommendedName>
</protein>
<proteinExistence type="predicted"/>
<name>A0ABY7CQL0_9BASI</name>
<evidence type="ECO:0000313" key="3">
    <source>
        <dbReference type="Proteomes" id="UP001164743"/>
    </source>
</evidence>
<dbReference type="RefSeq" id="XP_053021615.1">
    <property type="nucleotide sequence ID" value="XM_053170422.1"/>
</dbReference>
<feature type="region of interest" description="Disordered" evidence="1">
    <location>
        <begin position="94"/>
        <end position="141"/>
    </location>
</feature>
<accession>A0ABY7CQL0</accession>
<feature type="compositionally biased region" description="Polar residues" evidence="1">
    <location>
        <begin position="118"/>
        <end position="131"/>
    </location>
</feature>